<gene>
    <name evidence="2" type="ORF">BLNAU_2334</name>
</gene>
<reference evidence="2 3" key="1">
    <citation type="journal article" date="2022" name="bioRxiv">
        <title>Genomics of Preaxostyla Flagellates Illuminates Evolutionary Transitions and the Path Towards Mitochondrial Loss.</title>
        <authorList>
            <person name="Novak L.V.F."/>
            <person name="Treitli S.C."/>
            <person name="Pyrih J."/>
            <person name="Halakuc P."/>
            <person name="Pipaliya S.V."/>
            <person name="Vacek V."/>
            <person name="Brzon O."/>
            <person name="Soukal P."/>
            <person name="Eme L."/>
            <person name="Dacks J.B."/>
            <person name="Karnkowska A."/>
            <person name="Elias M."/>
            <person name="Hampl V."/>
        </authorList>
    </citation>
    <scope>NUCLEOTIDE SEQUENCE [LARGE SCALE GENOMIC DNA]</scope>
    <source>
        <strain evidence="2">NAU3</strain>
        <tissue evidence="2">Gut</tissue>
    </source>
</reference>
<name>A0ABQ9YFF4_9EUKA</name>
<proteinExistence type="predicted"/>
<dbReference type="Proteomes" id="UP001281761">
    <property type="component" value="Unassembled WGS sequence"/>
</dbReference>
<sequence length="883" mass="99739">MGNPNLPYDSNLFPTEYQLCQFNVNCMERVFRERVSSVITVLACPNKGTQVREIKALLVHVQSLSNVFFTLGKDDNLRHILNSFSGVLATYILGPAESGGALEILGDILTNHQIHPSVRATIVKGFLQLAPVSPPQVLDRVAAIFRRGVTGLEKSPLWGQMSLLYAYSHAFTQWESMTRRTDLVAEAQLVNSLFNSSKKESIQKYLLRPAPIPVESQVIPQDTVVDPRLAAVIPQEQSAIETTPVRKTVPQLSAFSSRIAQRKAGILTTAAEDEVVDDHQQDQPKHSVVHLVDESMSSWNDSMHIRLLYQFFHRPFEYHVKTEGKHKTIEHPTLSSFDEWFSTLTLVSPLSFTTLEPSQEELNKTTSTMLAKFAASSPLSSTFCRTLLTFVCTDFSSPSDQTQVGTSTENEQKKAEVKSEMRRQLVEEWLSFEYVNAIKEDIRRGRTPPENKEEAKEDSPEQPPVDLSLFFKHMMTDTHLADELHSNSPRSPPPQHHVNPMLRDDLEEQEELDFGFSNSESSTIQFETSQLPPSLTHLLSLRYYRILSIVLHSWARQLPPLFAETSGNTILLPPHRTFRQFLLNLQIFPAPAYCILRTLLVGSDASLTPISFTNHSNDKCSCSDDRRGLKLTEQETNQHAEADEWERMVRDEINTTLNTTASPTMPNLRKYAVVLIRYVMTFRSATRFTCLSILLSFSSLTKYALVQLNKIGSTTVVLNPNLACTVIEKAPRDELIEFLTTNVLAKPPYASLISTFVLNVMDKTRQLFEQGSGIIPNQIRSYVEPPFHAFVRLCLRHQQNIEPFFALFSKCTPFIRATLLDSLDMKTLAFGLDFRAPSFLSALRHAPHTIPDLIARLTALKMERDPLDTVIIELLLGLLPSEE</sequence>
<feature type="region of interest" description="Disordered" evidence="1">
    <location>
        <begin position="397"/>
        <end position="418"/>
    </location>
</feature>
<comment type="caution">
    <text evidence="2">The sequence shown here is derived from an EMBL/GenBank/DDBJ whole genome shotgun (WGS) entry which is preliminary data.</text>
</comment>
<evidence type="ECO:0000256" key="1">
    <source>
        <dbReference type="SAM" id="MobiDB-lite"/>
    </source>
</evidence>
<organism evidence="2 3">
    <name type="scientific">Blattamonas nauphoetae</name>
    <dbReference type="NCBI Taxonomy" id="2049346"/>
    <lineage>
        <taxon>Eukaryota</taxon>
        <taxon>Metamonada</taxon>
        <taxon>Preaxostyla</taxon>
        <taxon>Oxymonadida</taxon>
        <taxon>Blattamonas</taxon>
    </lineage>
</organism>
<dbReference type="EMBL" id="JARBJD010000010">
    <property type="protein sequence ID" value="KAK2962502.1"/>
    <property type="molecule type" value="Genomic_DNA"/>
</dbReference>
<protein>
    <recommendedName>
        <fullName evidence="4">Symplekin</fullName>
    </recommendedName>
</protein>
<feature type="compositionally biased region" description="Basic and acidic residues" evidence="1">
    <location>
        <begin position="443"/>
        <end position="459"/>
    </location>
</feature>
<evidence type="ECO:0008006" key="4">
    <source>
        <dbReference type="Google" id="ProtNLM"/>
    </source>
</evidence>
<feature type="compositionally biased region" description="Polar residues" evidence="1">
    <location>
        <begin position="397"/>
        <end position="409"/>
    </location>
</feature>
<accession>A0ABQ9YFF4</accession>
<evidence type="ECO:0000313" key="3">
    <source>
        <dbReference type="Proteomes" id="UP001281761"/>
    </source>
</evidence>
<feature type="region of interest" description="Disordered" evidence="1">
    <location>
        <begin position="443"/>
        <end position="465"/>
    </location>
</feature>
<evidence type="ECO:0000313" key="2">
    <source>
        <dbReference type="EMBL" id="KAK2962502.1"/>
    </source>
</evidence>
<keyword evidence="3" id="KW-1185">Reference proteome</keyword>